<reference evidence="2" key="1">
    <citation type="submission" date="2018-11" db="EMBL/GenBank/DDBJ databases">
        <authorList>
            <consortium name="Genoscope - CEA"/>
            <person name="William W."/>
        </authorList>
    </citation>
    <scope>NUCLEOTIDE SEQUENCE</scope>
</reference>
<dbReference type="EMBL" id="LR031873">
    <property type="protein sequence ID" value="VDD06040.1"/>
    <property type="molecule type" value="Genomic_DNA"/>
</dbReference>
<evidence type="ECO:0000313" key="2">
    <source>
        <dbReference type="EMBL" id="VDD06040.1"/>
    </source>
</evidence>
<accession>A0A3P6BW81</accession>
<organism evidence="2">
    <name type="scientific">Brassica oleracea</name>
    <name type="common">Wild cabbage</name>
    <dbReference type="NCBI Taxonomy" id="3712"/>
    <lineage>
        <taxon>Eukaryota</taxon>
        <taxon>Viridiplantae</taxon>
        <taxon>Streptophyta</taxon>
        <taxon>Embryophyta</taxon>
        <taxon>Tracheophyta</taxon>
        <taxon>Spermatophyta</taxon>
        <taxon>Magnoliopsida</taxon>
        <taxon>eudicotyledons</taxon>
        <taxon>Gunneridae</taxon>
        <taxon>Pentapetalae</taxon>
        <taxon>rosids</taxon>
        <taxon>malvids</taxon>
        <taxon>Brassicales</taxon>
        <taxon>Brassicaceae</taxon>
        <taxon>Brassiceae</taxon>
        <taxon>Brassica</taxon>
    </lineage>
</organism>
<feature type="region of interest" description="Disordered" evidence="1">
    <location>
        <begin position="1"/>
        <end position="46"/>
    </location>
</feature>
<gene>
    <name evidence="2" type="ORF">BOLC4T22815H</name>
</gene>
<dbReference type="AlphaFoldDB" id="A0A3P6BW81"/>
<evidence type="ECO:0000256" key="1">
    <source>
        <dbReference type="SAM" id="MobiDB-lite"/>
    </source>
</evidence>
<feature type="compositionally biased region" description="Low complexity" evidence="1">
    <location>
        <begin position="8"/>
        <end position="21"/>
    </location>
</feature>
<protein>
    <submittedName>
        <fullName evidence="2">Uncharacterized protein</fullName>
    </submittedName>
</protein>
<feature type="compositionally biased region" description="Polar residues" evidence="1">
    <location>
        <begin position="22"/>
        <end position="31"/>
    </location>
</feature>
<name>A0A3P6BW81_BRAOL</name>
<proteinExistence type="predicted"/>
<sequence>MMVMLKTRCGSSSSYSRYRCSNLNQTAGPSSSRKKANRGRDQGLLK</sequence>